<proteinExistence type="predicted"/>
<gene>
    <name evidence="2" type="ORF">GCM10010170_073770</name>
</gene>
<organism evidence="2 3">
    <name type="scientific">Dactylosporangium salmoneum</name>
    <dbReference type="NCBI Taxonomy" id="53361"/>
    <lineage>
        <taxon>Bacteria</taxon>
        <taxon>Bacillati</taxon>
        <taxon>Actinomycetota</taxon>
        <taxon>Actinomycetes</taxon>
        <taxon>Micromonosporales</taxon>
        <taxon>Micromonosporaceae</taxon>
        <taxon>Dactylosporangium</taxon>
    </lineage>
</organism>
<feature type="region of interest" description="Disordered" evidence="1">
    <location>
        <begin position="1"/>
        <end position="38"/>
    </location>
</feature>
<name>A0ABN3H803_9ACTN</name>
<dbReference type="Proteomes" id="UP001501444">
    <property type="component" value="Unassembled WGS sequence"/>
</dbReference>
<protein>
    <submittedName>
        <fullName evidence="2">Uncharacterized protein</fullName>
    </submittedName>
</protein>
<comment type="caution">
    <text evidence="2">The sequence shown here is derived from an EMBL/GenBank/DDBJ whole genome shotgun (WGS) entry which is preliminary data.</text>
</comment>
<keyword evidence="3" id="KW-1185">Reference proteome</keyword>
<evidence type="ECO:0000256" key="1">
    <source>
        <dbReference type="SAM" id="MobiDB-lite"/>
    </source>
</evidence>
<evidence type="ECO:0000313" key="2">
    <source>
        <dbReference type="EMBL" id="GAA2371852.1"/>
    </source>
</evidence>
<sequence length="73" mass="7720">MAPASRTPAEALRSRAPAAHVQHGPDTDATLPNAGAPPLRATRRCSVRIYAQTCNSESWPAGQPVFAVNVARQ</sequence>
<dbReference type="EMBL" id="BAAARV010000072">
    <property type="protein sequence ID" value="GAA2371852.1"/>
    <property type="molecule type" value="Genomic_DNA"/>
</dbReference>
<accession>A0ABN3H803</accession>
<reference evidence="2 3" key="1">
    <citation type="journal article" date="2019" name="Int. J. Syst. Evol. Microbiol.">
        <title>The Global Catalogue of Microorganisms (GCM) 10K type strain sequencing project: providing services to taxonomists for standard genome sequencing and annotation.</title>
        <authorList>
            <consortium name="The Broad Institute Genomics Platform"/>
            <consortium name="The Broad Institute Genome Sequencing Center for Infectious Disease"/>
            <person name="Wu L."/>
            <person name="Ma J."/>
        </authorList>
    </citation>
    <scope>NUCLEOTIDE SEQUENCE [LARGE SCALE GENOMIC DNA]</scope>
    <source>
        <strain evidence="2 3">JCM 3272</strain>
    </source>
</reference>
<evidence type="ECO:0000313" key="3">
    <source>
        <dbReference type="Proteomes" id="UP001501444"/>
    </source>
</evidence>